<evidence type="ECO:0000256" key="2">
    <source>
        <dbReference type="SAM" id="Phobius"/>
    </source>
</evidence>
<dbReference type="InParanoid" id="E9DX17"/>
<name>E9DX17_METAQ</name>
<accession>E9DX17</accession>
<dbReference type="HOGENOM" id="CLU_1635784_0_0_1"/>
<proteinExistence type="predicted"/>
<feature type="compositionally biased region" description="Basic and acidic residues" evidence="1">
    <location>
        <begin position="150"/>
        <end position="162"/>
    </location>
</feature>
<evidence type="ECO:0000313" key="3">
    <source>
        <dbReference type="EMBL" id="EFY91880.1"/>
    </source>
</evidence>
<feature type="compositionally biased region" description="Pro residues" evidence="1">
    <location>
        <begin position="125"/>
        <end position="143"/>
    </location>
</feature>
<evidence type="ECO:0000313" key="4">
    <source>
        <dbReference type="Proteomes" id="UP000002499"/>
    </source>
</evidence>
<dbReference type="KEGG" id="maw:19246476"/>
<organism evidence="4">
    <name type="scientific">Metarhizium acridum (strain CQMa 102)</name>
    <dbReference type="NCBI Taxonomy" id="655827"/>
    <lineage>
        <taxon>Eukaryota</taxon>
        <taxon>Fungi</taxon>
        <taxon>Dikarya</taxon>
        <taxon>Ascomycota</taxon>
        <taxon>Pezizomycotina</taxon>
        <taxon>Sordariomycetes</taxon>
        <taxon>Hypocreomycetidae</taxon>
        <taxon>Hypocreales</taxon>
        <taxon>Clavicipitaceae</taxon>
        <taxon>Metarhizium</taxon>
    </lineage>
</organism>
<dbReference type="Proteomes" id="UP000002499">
    <property type="component" value="Unassembled WGS sequence"/>
</dbReference>
<gene>
    <name evidence="3" type="ORF">MAC_02165</name>
</gene>
<keyword evidence="2" id="KW-0472">Membrane</keyword>
<dbReference type="GeneID" id="19246476"/>
<sequence length="162" mass="17407">MAMEEPREDISYDTTPAVTRDGRTRYTTILLGAQTTALLSSVPQTPGAPEQTTATNEVPMPTTGAGDTAVTALIVFGVVLAVALILALLWWCSLPRRRRPPSRTTSTSGGGAPRRVRIIVDDYPPYRPYPTRPSASPNPPVSPPGSMGHEGSDRIGRIYDPH</sequence>
<keyword evidence="2" id="KW-0812">Transmembrane</keyword>
<dbReference type="OrthoDB" id="4941051at2759"/>
<dbReference type="AlphaFoldDB" id="E9DX17"/>
<feature type="region of interest" description="Disordered" evidence="1">
    <location>
        <begin position="122"/>
        <end position="162"/>
    </location>
</feature>
<evidence type="ECO:0000256" key="1">
    <source>
        <dbReference type="SAM" id="MobiDB-lite"/>
    </source>
</evidence>
<feature type="region of interest" description="Disordered" evidence="1">
    <location>
        <begin position="98"/>
        <end position="117"/>
    </location>
</feature>
<protein>
    <submittedName>
        <fullName evidence="3">Uncharacterized protein</fullName>
    </submittedName>
</protein>
<dbReference type="EMBL" id="GL698479">
    <property type="protein sequence ID" value="EFY91880.1"/>
    <property type="molecule type" value="Genomic_DNA"/>
</dbReference>
<reference evidence="3 4" key="1">
    <citation type="journal article" date="2011" name="PLoS Genet.">
        <title>Genome sequencing and comparative transcriptomics of the model entomopathogenic fungi Metarhizium anisopliae and M. acridum.</title>
        <authorList>
            <person name="Gao Q."/>
            <person name="Jin K."/>
            <person name="Ying S.H."/>
            <person name="Zhang Y."/>
            <person name="Xiao G."/>
            <person name="Shang Y."/>
            <person name="Duan Z."/>
            <person name="Hu X."/>
            <person name="Xie X.Q."/>
            <person name="Zhou G."/>
            <person name="Peng G."/>
            <person name="Luo Z."/>
            <person name="Huang W."/>
            <person name="Wang B."/>
            <person name="Fang W."/>
            <person name="Wang S."/>
            <person name="Zhong Y."/>
            <person name="Ma L.J."/>
            <person name="St Leger R.J."/>
            <person name="Zhao G.P."/>
            <person name="Pei Y."/>
            <person name="Feng M.G."/>
            <person name="Xia Y."/>
            <person name="Wang C."/>
        </authorList>
    </citation>
    <scope>NUCLEOTIDE SEQUENCE [LARGE SCALE GENOMIC DNA]</scope>
    <source>
        <strain evidence="3 4">CQMa 102</strain>
    </source>
</reference>
<keyword evidence="2" id="KW-1133">Transmembrane helix</keyword>
<feature type="transmembrane region" description="Helical" evidence="2">
    <location>
        <begin position="69"/>
        <end position="92"/>
    </location>
</feature>
<keyword evidence="4" id="KW-1185">Reference proteome</keyword>